<evidence type="ECO:0000313" key="1">
    <source>
        <dbReference type="EMBL" id="GJH43119.1"/>
    </source>
</evidence>
<gene>
    <name evidence="2" type="ORF">NCTC11621_00954</name>
    <name evidence="1" type="ORF">PA42_12930</name>
</gene>
<accession>A0A379EUB7</accession>
<protein>
    <submittedName>
        <fullName evidence="2">Uncharacterized protein</fullName>
    </submittedName>
</protein>
<organism evidence="2 3">
    <name type="scientific">Pasteurella canis</name>
    <dbReference type="NCBI Taxonomy" id="753"/>
    <lineage>
        <taxon>Bacteria</taxon>
        <taxon>Pseudomonadati</taxon>
        <taxon>Pseudomonadota</taxon>
        <taxon>Gammaproteobacteria</taxon>
        <taxon>Pasteurellales</taxon>
        <taxon>Pasteurellaceae</taxon>
        <taxon>Pasteurella</taxon>
    </lineage>
</organism>
<dbReference type="AlphaFoldDB" id="A0A379EUB7"/>
<sequence length="265" mass="30348">MVAETHYTIDKNMKLLIEIDNSEPLQLSVFCQSMEGIAAEYRQFIQDNKIDIEPCEQHIYVEKITQGCFLIELAALVSSTYSLIEQANAILEFGGHLKNILDWAMNRGEKPERLTANMLKNANNILEPIAIDPKAQFNLQVSNNQGDVHIHLHADNALAGLAQNNINRELKLLKEREENTLQNTTLYWSSTADAQSKAHDRAIIPAVSQKPVRVKFEDKTLKEKMILNEEYPYHKIFLVDVLVEYIDEEPVIYKILKLNNSMNKI</sequence>
<evidence type="ECO:0000313" key="3">
    <source>
        <dbReference type="Proteomes" id="UP000254704"/>
    </source>
</evidence>
<reference evidence="1" key="2">
    <citation type="submission" date="2024-05" db="EMBL/GenBank/DDBJ databases">
        <title>Determining zoonotic pasteurella genome.</title>
        <authorList>
            <person name="Maeda T."/>
            <person name="Takahashi T."/>
            <person name="Yoshida H."/>
        </authorList>
    </citation>
    <scope>NUCLEOTIDE SEQUENCE</scope>
    <source>
        <strain evidence="1">PA42</strain>
    </source>
</reference>
<proteinExistence type="predicted"/>
<evidence type="ECO:0000313" key="2">
    <source>
        <dbReference type="EMBL" id="SUC09926.1"/>
    </source>
</evidence>
<name>A0A379EUB7_9PAST</name>
<evidence type="ECO:0000313" key="4">
    <source>
        <dbReference type="Proteomes" id="UP001052140"/>
    </source>
</evidence>
<dbReference type="RefSeq" id="WP_099821951.1">
    <property type="nucleotide sequence ID" value="NZ_BPUX01000023.1"/>
</dbReference>
<dbReference type="GeneID" id="69686488"/>
<dbReference type="EMBL" id="UGTV01000015">
    <property type="protein sequence ID" value="SUC09926.1"/>
    <property type="molecule type" value="Genomic_DNA"/>
</dbReference>
<reference evidence="2 3" key="1">
    <citation type="submission" date="2018-06" db="EMBL/GenBank/DDBJ databases">
        <authorList>
            <consortium name="Pathogen Informatics"/>
            <person name="Doyle S."/>
        </authorList>
    </citation>
    <scope>NUCLEOTIDE SEQUENCE [LARGE SCALE GENOMIC DNA]</scope>
    <source>
        <strain evidence="2 3">NCTC11621</strain>
    </source>
</reference>
<dbReference type="Proteomes" id="UP001052140">
    <property type="component" value="Unassembled WGS sequence"/>
</dbReference>
<dbReference type="Proteomes" id="UP000254704">
    <property type="component" value="Unassembled WGS sequence"/>
</dbReference>
<keyword evidence="4" id="KW-1185">Reference proteome</keyword>
<dbReference type="EMBL" id="BPUX01000023">
    <property type="protein sequence ID" value="GJH43119.1"/>
    <property type="molecule type" value="Genomic_DNA"/>
</dbReference>